<dbReference type="GO" id="GO:0016887">
    <property type="term" value="F:ATP hydrolysis activity"/>
    <property type="evidence" value="ECO:0007669"/>
    <property type="project" value="InterPro"/>
</dbReference>
<evidence type="ECO:0000256" key="3">
    <source>
        <dbReference type="ARBA" id="ARBA00022741"/>
    </source>
</evidence>
<evidence type="ECO:0000256" key="4">
    <source>
        <dbReference type="ARBA" id="ARBA00022840"/>
    </source>
</evidence>
<keyword evidence="4" id="KW-0067">ATP-binding</keyword>
<keyword evidence="2" id="KW-0813">Transport</keyword>
<comment type="similarity">
    <text evidence="1">Belongs to the ABC transporter superfamily.</text>
</comment>
<name>A0A0A5FWA5_9BACI</name>
<dbReference type="PROSITE" id="PS00211">
    <property type="entry name" value="ABC_TRANSPORTER_1"/>
    <property type="match status" value="1"/>
</dbReference>
<dbReference type="PANTHER" id="PTHR43335">
    <property type="entry name" value="ABC TRANSPORTER, ATP-BINDING PROTEIN"/>
    <property type="match status" value="1"/>
</dbReference>
<dbReference type="SMART" id="SM00382">
    <property type="entry name" value="AAA"/>
    <property type="match status" value="1"/>
</dbReference>
<dbReference type="AlphaFoldDB" id="A0A0A5FWA5"/>
<dbReference type="eggNOG" id="COG1131">
    <property type="taxonomic scope" value="Bacteria"/>
</dbReference>
<dbReference type="PANTHER" id="PTHR43335:SF4">
    <property type="entry name" value="ABC TRANSPORTER, ATP-BINDING PROTEIN"/>
    <property type="match status" value="1"/>
</dbReference>
<protein>
    <recommendedName>
        <fullName evidence="5">ABC transporter domain-containing protein</fullName>
    </recommendedName>
</protein>
<dbReference type="STRING" id="1385512.N784_11160"/>
<evidence type="ECO:0000256" key="2">
    <source>
        <dbReference type="ARBA" id="ARBA00022448"/>
    </source>
</evidence>
<evidence type="ECO:0000259" key="5">
    <source>
        <dbReference type="PROSITE" id="PS50893"/>
    </source>
</evidence>
<dbReference type="PROSITE" id="PS50893">
    <property type="entry name" value="ABC_TRANSPORTER_2"/>
    <property type="match status" value="1"/>
</dbReference>
<feature type="domain" description="ABC transporter" evidence="5">
    <location>
        <begin position="6"/>
        <end position="234"/>
    </location>
</feature>
<proteinExistence type="inferred from homology"/>
<dbReference type="InterPro" id="IPR003593">
    <property type="entry name" value="AAA+_ATPase"/>
</dbReference>
<dbReference type="InterPro" id="IPR003439">
    <property type="entry name" value="ABC_transporter-like_ATP-bd"/>
</dbReference>
<evidence type="ECO:0000313" key="7">
    <source>
        <dbReference type="Proteomes" id="UP000030401"/>
    </source>
</evidence>
<evidence type="ECO:0000313" key="6">
    <source>
        <dbReference type="EMBL" id="KGX85046.1"/>
    </source>
</evidence>
<accession>A0A0A5FWA5</accession>
<comment type="caution">
    <text evidence="6">The sequence shown here is derived from an EMBL/GenBank/DDBJ whole genome shotgun (WGS) entry which is preliminary data.</text>
</comment>
<dbReference type="RefSeq" id="WP_036835786.1">
    <property type="nucleotide sequence ID" value="NZ_AVPG01000027.1"/>
</dbReference>
<dbReference type="Proteomes" id="UP000030401">
    <property type="component" value="Unassembled WGS sequence"/>
</dbReference>
<dbReference type="InterPro" id="IPR027417">
    <property type="entry name" value="P-loop_NTPase"/>
</dbReference>
<evidence type="ECO:0000256" key="1">
    <source>
        <dbReference type="ARBA" id="ARBA00005417"/>
    </source>
</evidence>
<gene>
    <name evidence="6" type="ORF">N784_11160</name>
</gene>
<reference evidence="6 7" key="1">
    <citation type="submission" date="2013-08" db="EMBL/GenBank/DDBJ databases">
        <authorList>
            <person name="Huang J."/>
            <person name="Wang G."/>
        </authorList>
    </citation>
    <scope>NUCLEOTIDE SEQUENCE [LARGE SCALE GENOMIC DNA]</scope>
    <source>
        <strain evidence="6 7">JSM 072002</strain>
    </source>
</reference>
<dbReference type="Pfam" id="PF00005">
    <property type="entry name" value="ABC_tran"/>
    <property type="match status" value="1"/>
</dbReference>
<organism evidence="6 7">
    <name type="scientific">Pontibacillus litoralis JSM 072002</name>
    <dbReference type="NCBI Taxonomy" id="1385512"/>
    <lineage>
        <taxon>Bacteria</taxon>
        <taxon>Bacillati</taxon>
        <taxon>Bacillota</taxon>
        <taxon>Bacilli</taxon>
        <taxon>Bacillales</taxon>
        <taxon>Bacillaceae</taxon>
        <taxon>Pontibacillus</taxon>
    </lineage>
</organism>
<dbReference type="InterPro" id="IPR017871">
    <property type="entry name" value="ABC_transporter-like_CS"/>
</dbReference>
<dbReference type="SUPFAM" id="SSF52540">
    <property type="entry name" value="P-loop containing nucleoside triphosphate hydrolases"/>
    <property type="match status" value="1"/>
</dbReference>
<sequence>MDEVVLECRGVSKILSRTEVLKDVSITLERGEIFGLVGPNGAGKTTLMKTLLGLTKINKGNISVLGRPVKTERAYALKKIGSMIESPSFYPFFTGEQNLKYFSQSYSNITQDKIEHILDLVGMINSKNKKFKKYSLGMKQRLGIASAILHDPEILILDEPTNTLDPIVSEEFKQLILRLRKEQNLTVLISSHNLLEVEEICDRYAILSNGEVKSIDETKLVSDGTVTLRIELDNPNKAQQLLDVQFGENTEILNSSQIEFTLLRKDYSQVMFLLLSNEINITSMTEVKRGIKEHYHEAMEGGEKSV</sequence>
<keyword evidence="3" id="KW-0547">Nucleotide-binding</keyword>
<dbReference type="CDD" id="cd03230">
    <property type="entry name" value="ABC_DR_subfamily_A"/>
    <property type="match status" value="1"/>
</dbReference>
<keyword evidence="7" id="KW-1185">Reference proteome</keyword>
<dbReference type="GO" id="GO:0005524">
    <property type="term" value="F:ATP binding"/>
    <property type="evidence" value="ECO:0007669"/>
    <property type="project" value="UniProtKB-KW"/>
</dbReference>
<dbReference type="Gene3D" id="3.40.50.300">
    <property type="entry name" value="P-loop containing nucleotide triphosphate hydrolases"/>
    <property type="match status" value="1"/>
</dbReference>
<dbReference type="EMBL" id="AVPG01000027">
    <property type="protein sequence ID" value="KGX85046.1"/>
    <property type="molecule type" value="Genomic_DNA"/>
</dbReference>